<keyword evidence="2 5" id="KW-0812">Transmembrane</keyword>
<proteinExistence type="predicted"/>
<accession>A0A816SG93</accession>
<feature type="transmembrane region" description="Helical" evidence="5">
    <location>
        <begin position="178"/>
        <end position="201"/>
    </location>
</feature>
<feature type="transmembrane region" description="Helical" evidence="5">
    <location>
        <begin position="60"/>
        <end position="80"/>
    </location>
</feature>
<gene>
    <name evidence="7" type="ORF">XDN619_LOCUS16003</name>
</gene>
<dbReference type="GO" id="GO:0016020">
    <property type="term" value="C:membrane"/>
    <property type="evidence" value="ECO:0007669"/>
    <property type="project" value="UniProtKB-SubCell"/>
</dbReference>
<evidence type="ECO:0000259" key="6">
    <source>
        <dbReference type="Pfam" id="PF13813"/>
    </source>
</evidence>
<dbReference type="Pfam" id="PF13813">
    <property type="entry name" value="MBOAT_2"/>
    <property type="match status" value="1"/>
</dbReference>
<evidence type="ECO:0000256" key="1">
    <source>
        <dbReference type="ARBA" id="ARBA00004141"/>
    </source>
</evidence>
<keyword evidence="4 5" id="KW-0472">Membrane</keyword>
<dbReference type="InterPro" id="IPR032805">
    <property type="entry name" value="Wax_synthase_dom"/>
</dbReference>
<dbReference type="AlphaFoldDB" id="A0A816SG93"/>
<comment type="caution">
    <text evidence="7">The sequence shown here is derived from an EMBL/GenBank/DDBJ whole genome shotgun (WGS) entry which is preliminary data.</text>
</comment>
<evidence type="ECO:0000256" key="2">
    <source>
        <dbReference type="ARBA" id="ARBA00022692"/>
    </source>
</evidence>
<name>A0A816SG93_9BILA</name>
<evidence type="ECO:0000313" key="8">
    <source>
        <dbReference type="Proteomes" id="UP000663887"/>
    </source>
</evidence>
<dbReference type="EMBL" id="CAJNRG010006671">
    <property type="protein sequence ID" value="CAF2087958.1"/>
    <property type="molecule type" value="Genomic_DNA"/>
</dbReference>
<dbReference type="Proteomes" id="UP000663887">
    <property type="component" value="Unassembled WGS sequence"/>
</dbReference>
<feature type="domain" description="Wax synthase" evidence="6">
    <location>
        <begin position="211"/>
        <end position="278"/>
    </location>
</feature>
<feature type="transmembrane region" description="Helical" evidence="5">
    <location>
        <begin position="35"/>
        <end position="54"/>
    </location>
</feature>
<evidence type="ECO:0000256" key="3">
    <source>
        <dbReference type="ARBA" id="ARBA00022989"/>
    </source>
</evidence>
<sequence length="858" mass="101897">MVEVNFVGLWFLYAGIVFIFVVSFSISQRWNSKRLFHGICIAFSLCILYLPWYLKWYSPWPLANVHVLFLSSITSLLYALKFLDWGFTRDWNELRAIPVKQVAIDCSSYYQWKSTVEKQLILNIKDIYRNNMMMLFRAFLQFMTLRILIRATPESWLALPLTSIAPSIWPIRYLLLSFILYISIGLVTNTIFGVGGLIWGLPMSATFPAFPFTSCSIREFWSYRWNVFIKQLLHRTSFILLPHWLGMSQTMSNTVRGLMSFVLSGIFHELFFTMSTDRWSFLEDLANEIFYDILEYFDMYHIYKGFFNLNKRFENLIINSNFLHQTNISMIPKNDLEDFHINVIIPNRHRINSLRLSNPFVTPIIFSSPRILLQFIHLKQLVLDNIQMKYLRKIFDCLMHSPLPKLYSLSISIIDCIESSDILFVDLFNLSTLKYCKLKYETKTYELSSFLNVIKSNSSPIEYLIINGRFPFIALNNLLCCLPQLHYLSINCLADSVGYIGKNKLCPIQLNYLKYVSIKLDCIRFYQVEEIFKNFFHYIHTLRLTTRNDENYLNAKQWEELIISYMPCLRIFDINHTNSVIYDASRYQNLINGFNSSFWIEKKWLFTYQHDWSKSYGNLLFYSTDPYRRKDYKFLWDGDAKECSHIQESNLNSIQHILIYSYEIKNNDLIYLPNITQITIKHYPQKPNGSITTSLDSMIQLKQLKKLIIQCHNFPFEELIKLLSFTLNLHTLKLKLISLNENNIRLIQQSENFQYVSKTNQVKHLDLFQLCEFNQIELIINLFPQLEYLKTGINYKEIQLITRYLLSKTSNKAQHLFFLRISGIPKIFLKKLNVLIKSESLLHDYCIRFINRDLFLWW</sequence>
<reference evidence="7" key="1">
    <citation type="submission" date="2021-02" db="EMBL/GenBank/DDBJ databases">
        <authorList>
            <person name="Nowell W R."/>
        </authorList>
    </citation>
    <scope>NUCLEOTIDE SEQUENCE</scope>
</reference>
<evidence type="ECO:0000256" key="4">
    <source>
        <dbReference type="ARBA" id="ARBA00023136"/>
    </source>
</evidence>
<keyword evidence="3 5" id="KW-1133">Transmembrane helix</keyword>
<feature type="transmembrane region" description="Helical" evidence="5">
    <location>
        <begin position="6"/>
        <end position="26"/>
    </location>
</feature>
<organism evidence="7 8">
    <name type="scientific">Rotaria magnacalcarata</name>
    <dbReference type="NCBI Taxonomy" id="392030"/>
    <lineage>
        <taxon>Eukaryota</taxon>
        <taxon>Metazoa</taxon>
        <taxon>Spiralia</taxon>
        <taxon>Gnathifera</taxon>
        <taxon>Rotifera</taxon>
        <taxon>Eurotatoria</taxon>
        <taxon>Bdelloidea</taxon>
        <taxon>Philodinida</taxon>
        <taxon>Philodinidae</taxon>
        <taxon>Rotaria</taxon>
    </lineage>
</organism>
<evidence type="ECO:0000313" key="7">
    <source>
        <dbReference type="EMBL" id="CAF2087958.1"/>
    </source>
</evidence>
<evidence type="ECO:0000256" key="5">
    <source>
        <dbReference type="SAM" id="Phobius"/>
    </source>
</evidence>
<comment type="subcellular location">
    <subcellularLocation>
        <location evidence="1">Membrane</location>
        <topology evidence="1">Multi-pass membrane protein</topology>
    </subcellularLocation>
</comment>
<protein>
    <recommendedName>
        <fullName evidence="6">Wax synthase domain-containing protein</fullName>
    </recommendedName>
</protein>